<protein>
    <submittedName>
        <fullName evidence="1">Uncharacterized protein</fullName>
    </submittedName>
</protein>
<gene>
    <name evidence="1" type="ORF">GCM10009851_12890</name>
</gene>
<sequence length="203" mass="22964">MADPDSSSTFPRFIYIPWSDTEPHAIRADQAVRLARALAAQTKRPIIGIASTKDQLPDDWRKLPYRTRKSSANAVPAPAVEVHFWPSIDDLASMSPKRALHAFVLEWGSDDLSGWARHNHAVHFDTKEELASALSDDAITLYERIDWNGNNGWHDDYGKRDALRDLRRLREIGELDPNDLAGYMIGRHSNTAIRKLLELAKKA</sequence>
<reference evidence="2" key="1">
    <citation type="journal article" date="2019" name="Int. J. Syst. Evol. Microbiol.">
        <title>The Global Catalogue of Microorganisms (GCM) 10K type strain sequencing project: providing services to taxonomists for standard genome sequencing and annotation.</title>
        <authorList>
            <consortium name="The Broad Institute Genomics Platform"/>
            <consortium name="The Broad Institute Genome Sequencing Center for Infectious Disease"/>
            <person name="Wu L."/>
            <person name="Ma J."/>
        </authorList>
    </citation>
    <scope>NUCLEOTIDE SEQUENCE [LARGE SCALE GENOMIC DNA]</scope>
    <source>
        <strain evidence="2">JCM 16117</strain>
    </source>
</reference>
<dbReference type="Proteomes" id="UP001500929">
    <property type="component" value="Unassembled WGS sequence"/>
</dbReference>
<proteinExistence type="predicted"/>
<accession>A0ABP5QBJ7</accession>
<dbReference type="EMBL" id="BAAAQY010000003">
    <property type="protein sequence ID" value="GAA2229673.1"/>
    <property type="molecule type" value="Genomic_DNA"/>
</dbReference>
<comment type="caution">
    <text evidence="1">The sequence shown here is derived from an EMBL/GenBank/DDBJ whole genome shotgun (WGS) entry which is preliminary data.</text>
</comment>
<evidence type="ECO:0000313" key="1">
    <source>
        <dbReference type="EMBL" id="GAA2229673.1"/>
    </source>
</evidence>
<organism evidence="1 2">
    <name type="scientific">Herbiconiux moechotypicola</name>
    <dbReference type="NCBI Taxonomy" id="637393"/>
    <lineage>
        <taxon>Bacteria</taxon>
        <taxon>Bacillati</taxon>
        <taxon>Actinomycetota</taxon>
        <taxon>Actinomycetes</taxon>
        <taxon>Micrococcales</taxon>
        <taxon>Microbacteriaceae</taxon>
        <taxon>Herbiconiux</taxon>
    </lineage>
</organism>
<dbReference type="RefSeq" id="WP_259478793.1">
    <property type="nucleotide sequence ID" value="NZ_BAAAQY010000003.1"/>
</dbReference>
<keyword evidence="2" id="KW-1185">Reference proteome</keyword>
<evidence type="ECO:0000313" key="2">
    <source>
        <dbReference type="Proteomes" id="UP001500929"/>
    </source>
</evidence>
<name>A0ABP5QBJ7_9MICO</name>